<evidence type="ECO:0000259" key="8">
    <source>
        <dbReference type="Pfam" id="PF06738"/>
    </source>
</evidence>
<dbReference type="Proteomes" id="UP000442244">
    <property type="component" value="Unassembled WGS sequence"/>
</dbReference>
<dbReference type="EMBL" id="SDGY01000001">
    <property type="protein sequence ID" value="TYC46763.1"/>
    <property type="molecule type" value="Genomic_DNA"/>
</dbReference>
<dbReference type="InterPro" id="IPR024528">
    <property type="entry name" value="ThrE_2"/>
</dbReference>
<comment type="subcellular location">
    <subcellularLocation>
        <location evidence="1">Cell membrane</location>
        <topology evidence="1">Multi-pass membrane protein</topology>
    </subcellularLocation>
</comment>
<dbReference type="PANTHER" id="PTHR34390:SF2">
    <property type="entry name" value="SUCCINATE TRANSPORTER SUBUNIT YJJP-RELATED"/>
    <property type="match status" value="1"/>
</dbReference>
<evidence type="ECO:0000259" key="9">
    <source>
        <dbReference type="Pfam" id="PF12821"/>
    </source>
</evidence>
<dbReference type="AlphaFoldDB" id="A0A6P2CMX6"/>
<dbReference type="GO" id="GO:0022857">
    <property type="term" value="F:transmembrane transporter activity"/>
    <property type="evidence" value="ECO:0007669"/>
    <property type="project" value="InterPro"/>
</dbReference>
<feature type="transmembrane region" description="Helical" evidence="7">
    <location>
        <begin position="271"/>
        <end position="294"/>
    </location>
</feature>
<reference evidence="10 11" key="1">
    <citation type="submission" date="2019-01" db="EMBL/GenBank/DDBJ databases">
        <title>Leuconostoc litchii sp. nov., a novel lactic acid bacterium isolated from lychee.</title>
        <authorList>
            <person name="Wang L.-T."/>
        </authorList>
    </citation>
    <scope>NUCLEOTIDE SEQUENCE [LARGE SCALE GENOMIC DNA]</scope>
    <source>
        <strain evidence="10 11">MB7</strain>
    </source>
</reference>
<evidence type="ECO:0000256" key="7">
    <source>
        <dbReference type="SAM" id="Phobius"/>
    </source>
</evidence>
<evidence type="ECO:0000256" key="3">
    <source>
        <dbReference type="ARBA" id="ARBA00022692"/>
    </source>
</evidence>
<sequence>MDKNRNENIFKSMPLSLHHHMTIPWDSLIKSEDIPASKASLTERASIVGRIGILMLSCGTGAWRVREAMDKVALKLNLTCSADIGLISLEYTCFSNNQSYTQVLSLPNTGVNTDKLNILEHFVNNIHNEFSSLTISQIHQKIDAIQNHPRRYTPVILGLAAAMACSGFIFLLGGGIPEMICSFIGAGIGNYVRSILGKHAITTIVGVAISVAIACVTYMFAFKIFESYFNILAQHEAGYIGAMLFVIPGFPFITSMLDISKLDIRSGLERLTYAVMITLIATLVGWLVASIVHFRPENFLPLSLSPLLLMILRIPASFCGVFGFSIMFNSSKKMAAVSGCIGAIANTLRLELVDLTTIPPAAAAFLAALVAGLVASMVNRYNGYPRISLTVPSIVIMVPGLYIYRAVYNIGTNQIGAGALWMTKAALIIMFLPLGLFVARAILDKDWRHFD</sequence>
<keyword evidence="11" id="KW-1185">Reference proteome</keyword>
<evidence type="ECO:0000256" key="6">
    <source>
        <dbReference type="ARBA" id="ARBA00034125"/>
    </source>
</evidence>
<dbReference type="InterPro" id="IPR050539">
    <property type="entry name" value="ThrE_Dicarb/AminoAcid_Exp"/>
</dbReference>
<comment type="caution">
    <text evidence="10">The sequence shown here is derived from an EMBL/GenBank/DDBJ whole genome shotgun (WGS) entry which is preliminary data.</text>
</comment>
<evidence type="ECO:0000256" key="2">
    <source>
        <dbReference type="ARBA" id="ARBA00022475"/>
    </source>
</evidence>
<feature type="transmembrane region" description="Helical" evidence="7">
    <location>
        <begin position="155"/>
        <end position="188"/>
    </location>
</feature>
<protein>
    <submittedName>
        <fullName evidence="10">Threonine/serine exporter family protein</fullName>
    </submittedName>
</protein>
<name>A0A6P2CMX6_9LACO</name>
<dbReference type="Pfam" id="PF12821">
    <property type="entry name" value="ThrE_2"/>
    <property type="match status" value="1"/>
</dbReference>
<evidence type="ECO:0000313" key="10">
    <source>
        <dbReference type="EMBL" id="TYC46763.1"/>
    </source>
</evidence>
<dbReference type="Pfam" id="PF06738">
    <property type="entry name" value="ThrE"/>
    <property type="match status" value="1"/>
</dbReference>
<organism evidence="10 11">
    <name type="scientific">Leuconostoc litchii</name>
    <dbReference type="NCBI Taxonomy" id="1981069"/>
    <lineage>
        <taxon>Bacteria</taxon>
        <taxon>Bacillati</taxon>
        <taxon>Bacillota</taxon>
        <taxon>Bacilli</taxon>
        <taxon>Lactobacillales</taxon>
        <taxon>Lactobacillaceae</taxon>
        <taxon>Leuconostoc</taxon>
    </lineage>
</organism>
<dbReference type="OrthoDB" id="2148488at2"/>
<gene>
    <name evidence="10" type="ORF">ESZ47_01085</name>
</gene>
<feature type="transmembrane region" description="Helical" evidence="7">
    <location>
        <begin position="387"/>
        <end position="407"/>
    </location>
</feature>
<evidence type="ECO:0000256" key="1">
    <source>
        <dbReference type="ARBA" id="ARBA00004651"/>
    </source>
</evidence>
<dbReference type="GO" id="GO:0005886">
    <property type="term" value="C:plasma membrane"/>
    <property type="evidence" value="ECO:0007669"/>
    <property type="project" value="UniProtKB-SubCell"/>
</dbReference>
<keyword evidence="5 7" id="KW-0472">Membrane</keyword>
<dbReference type="InterPro" id="IPR010619">
    <property type="entry name" value="ThrE-like_N"/>
</dbReference>
<feature type="transmembrane region" description="Helical" evidence="7">
    <location>
        <begin position="358"/>
        <end position="375"/>
    </location>
</feature>
<accession>A0A6P2CMX6</accession>
<proteinExistence type="inferred from homology"/>
<keyword evidence="3 7" id="KW-0812">Transmembrane</keyword>
<keyword evidence="4 7" id="KW-1133">Transmembrane helix</keyword>
<evidence type="ECO:0000256" key="5">
    <source>
        <dbReference type="ARBA" id="ARBA00023136"/>
    </source>
</evidence>
<dbReference type="GO" id="GO:0015744">
    <property type="term" value="P:succinate transport"/>
    <property type="evidence" value="ECO:0007669"/>
    <property type="project" value="TreeGrafter"/>
</dbReference>
<feature type="transmembrane region" description="Helical" evidence="7">
    <location>
        <begin position="306"/>
        <end position="328"/>
    </location>
</feature>
<evidence type="ECO:0000256" key="4">
    <source>
        <dbReference type="ARBA" id="ARBA00022989"/>
    </source>
</evidence>
<keyword evidence="2" id="KW-1003">Cell membrane</keyword>
<feature type="domain" description="Threonine/serine exporter-like N-terminal" evidence="8">
    <location>
        <begin position="47"/>
        <end position="289"/>
    </location>
</feature>
<feature type="transmembrane region" description="Helical" evidence="7">
    <location>
        <begin position="419"/>
        <end position="443"/>
    </location>
</feature>
<evidence type="ECO:0000313" key="11">
    <source>
        <dbReference type="Proteomes" id="UP000442244"/>
    </source>
</evidence>
<dbReference type="RefSeq" id="WP_148603984.1">
    <property type="nucleotide sequence ID" value="NZ_BSUV01000001.1"/>
</dbReference>
<feature type="transmembrane region" description="Helical" evidence="7">
    <location>
        <begin position="237"/>
        <end position="259"/>
    </location>
</feature>
<comment type="similarity">
    <text evidence="6">Belongs to the ThrE exporter (TC 2.A.79) family.</text>
</comment>
<feature type="transmembrane region" description="Helical" evidence="7">
    <location>
        <begin position="200"/>
        <end position="225"/>
    </location>
</feature>
<dbReference type="PANTHER" id="PTHR34390">
    <property type="entry name" value="UPF0442 PROTEIN YJJB-RELATED"/>
    <property type="match status" value="1"/>
</dbReference>
<feature type="domain" description="Threonine/Serine exporter ThrE" evidence="9">
    <location>
        <begin position="316"/>
        <end position="441"/>
    </location>
</feature>